<dbReference type="Pfam" id="PF03413">
    <property type="entry name" value="PepSY"/>
    <property type="match status" value="2"/>
</dbReference>
<feature type="signal peptide" evidence="2">
    <location>
        <begin position="1"/>
        <end position="21"/>
    </location>
</feature>
<feature type="domain" description="PepSY" evidence="3">
    <location>
        <begin position="146"/>
        <end position="181"/>
    </location>
</feature>
<keyword evidence="2" id="KW-0732">Signal</keyword>
<dbReference type="InterPro" id="IPR025711">
    <property type="entry name" value="PepSY"/>
</dbReference>
<evidence type="ECO:0000256" key="1">
    <source>
        <dbReference type="SAM" id="MobiDB-lite"/>
    </source>
</evidence>
<feature type="domain" description="PepSY" evidence="3">
    <location>
        <begin position="62"/>
        <end position="124"/>
    </location>
</feature>
<comment type="caution">
    <text evidence="4">The sequence shown here is derived from an EMBL/GenBank/DDBJ whole genome shotgun (WGS) entry which is preliminary data.</text>
</comment>
<proteinExistence type="predicted"/>
<name>A0ABQ4SF96_9HYPH</name>
<evidence type="ECO:0000313" key="4">
    <source>
        <dbReference type="EMBL" id="GJE01902.1"/>
    </source>
</evidence>
<dbReference type="Proteomes" id="UP001055153">
    <property type="component" value="Unassembled WGS sequence"/>
</dbReference>
<evidence type="ECO:0000313" key="5">
    <source>
        <dbReference type="Proteomes" id="UP001055153"/>
    </source>
</evidence>
<dbReference type="RefSeq" id="WP_238237137.1">
    <property type="nucleotide sequence ID" value="NZ_BPQQ01000044.1"/>
</dbReference>
<feature type="region of interest" description="Disordered" evidence="1">
    <location>
        <begin position="24"/>
        <end position="46"/>
    </location>
</feature>
<dbReference type="EMBL" id="BPQQ01000044">
    <property type="protein sequence ID" value="GJE01902.1"/>
    <property type="molecule type" value="Genomic_DNA"/>
</dbReference>
<dbReference type="Gene3D" id="3.10.450.40">
    <property type="match status" value="2"/>
</dbReference>
<reference evidence="4" key="2">
    <citation type="submission" date="2021-08" db="EMBL/GenBank/DDBJ databases">
        <authorList>
            <person name="Tani A."/>
            <person name="Ola A."/>
            <person name="Ogura Y."/>
            <person name="Katsura K."/>
            <person name="Hayashi T."/>
        </authorList>
    </citation>
    <scope>NUCLEOTIDE SEQUENCE</scope>
    <source>
        <strain evidence="4">DSM 17168</strain>
    </source>
</reference>
<accession>A0ABQ4SF96</accession>
<keyword evidence="5" id="KW-1185">Reference proteome</keyword>
<gene>
    <name evidence="4" type="ORF">GMJLKIPL_3843</name>
</gene>
<sequence length="199" mass="20859">MLTRTTCAAALLALTAGFATAQTAAPQTTAPQPTAPAPTAPAAPAARTDNAMNEIDAAKAAKIGLAQALATAESQGGQGRAIDADFEKAEGSTPTHWEIKVVYPDGKLVEHYINADTGALIKSENQPFERYFTRLKVSDFQNAKTSLKDALAIAEQKTGGKAFEAEVEREGSSVVYEITVALADKTQEIKIGPDGNVVQ</sequence>
<evidence type="ECO:0000256" key="2">
    <source>
        <dbReference type="SAM" id="SignalP"/>
    </source>
</evidence>
<reference evidence="4" key="1">
    <citation type="journal article" date="2021" name="Front. Microbiol.">
        <title>Comprehensive Comparative Genomics and Phenotyping of Methylobacterium Species.</title>
        <authorList>
            <person name="Alessa O."/>
            <person name="Ogura Y."/>
            <person name="Fujitani Y."/>
            <person name="Takami H."/>
            <person name="Hayashi T."/>
            <person name="Sahin N."/>
            <person name="Tani A."/>
        </authorList>
    </citation>
    <scope>NUCLEOTIDE SEQUENCE</scope>
    <source>
        <strain evidence="4">DSM 17168</strain>
    </source>
</reference>
<evidence type="ECO:0000259" key="3">
    <source>
        <dbReference type="Pfam" id="PF03413"/>
    </source>
</evidence>
<protein>
    <recommendedName>
        <fullName evidence="3">PepSY domain-containing protein</fullName>
    </recommendedName>
</protein>
<feature type="chain" id="PRO_5045198560" description="PepSY domain-containing protein" evidence="2">
    <location>
        <begin position="22"/>
        <end position="199"/>
    </location>
</feature>
<organism evidence="4 5">
    <name type="scientific">Methylobacterium isbiliense</name>
    <dbReference type="NCBI Taxonomy" id="315478"/>
    <lineage>
        <taxon>Bacteria</taxon>
        <taxon>Pseudomonadati</taxon>
        <taxon>Pseudomonadota</taxon>
        <taxon>Alphaproteobacteria</taxon>
        <taxon>Hyphomicrobiales</taxon>
        <taxon>Methylobacteriaceae</taxon>
        <taxon>Methylobacterium</taxon>
    </lineage>
</organism>